<proteinExistence type="predicted"/>
<dbReference type="HOGENOM" id="CLU_3377918_0_0_1"/>
<dbReference type="AlphaFoldDB" id="K3ZFP0"/>
<name>K3ZFP0_SETIT</name>
<protein>
    <submittedName>
        <fullName evidence="1">Uncharacterized protein</fullName>
    </submittedName>
</protein>
<reference evidence="2" key="1">
    <citation type="journal article" date="2012" name="Nat. Biotechnol.">
        <title>Reference genome sequence of the model plant Setaria.</title>
        <authorList>
            <person name="Bennetzen J.L."/>
            <person name="Schmutz J."/>
            <person name="Wang H."/>
            <person name="Percifield R."/>
            <person name="Hawkins J."/>
            <person name="Pontaroli A.C."/>
            <person name="Estep M."/>
            <person name="Feng L."/>
            <person name="Vaughn J.N."/>
            <person name="Grimwood J."/>
            <person name="Jenkins J."/>
            <person name="Barry K."/>
            <person name="Lindquist E."/>
            <person name="Hellsten U."/>
            <person name="Deshpande S."/>
            <person name="Wang X."/>
            <person name="Wu X."/>
            <person name="Mitros T."/>
            <person name="Triplett J."/>
            <person name="Yang X."/>
            <person name="Ye C.Y."/>
            <person name="Mauro-Herrera M."/>
            <person name="Wang L."/>
            <person name="Li P."/>
            <person name="Sharma M."/>
            <person name="Sharma R."/>
            <person name="Ronald P.C."/>
            <person name="Panaud O."/>
            <person name="Kellogg E.A."/>
            <person name="Brutnell T.P."/>
            <person name="Doust A.N."/>
            <person name="Tuskan G.A."/>
            <person name="Rokhsar D."/>
            <person name="Devos K.M."/>
        </authorList>
    </citation>
    <scope>NUCLEOTIDE SEQUENCE [LARGE SCALE GENOMIC DNA]</scope>
    <source>
        <strain evidence="2">cv. Yugu1</strain>
    </source>
</reference>
<dbReference type="EMBL" id="AGNK02001396">
    <property type="status" value="NOT_ANNOTATED_CDS"/>
    <property type="molecule type" value="Genomic_DNA"/>
</dbReference>
<organism evidence="1 2">
    <name type="scientific">Setaria italica</name>
    <name type="common">Foxtail millet</name>
    <name type="synonym">Panicum italicum</name>
    <dbReference type="NCBI Taxonomy" id="4555"/>
    <lineage>
        <taxon>Eukaryota</taxon>
        <taxon>Viridiplantae</taxon>
        <taxon>Streptophyta</taxon>
        <taxon>Embryophyta</taxon>
        <taxon>Tracheophyta</taxon>
        <taxon>Spermatophyta</taxon>
        <taxon>Magnoliopsida</taxon>
        <taxon>Liliopsida</taxon>
        <taxon>Poales</taxon>
        <taxon>Poaceae</taxon>
        <taxon>PACMAD clade</taxon>
        <taxon>Panicoideae</taxon>
        <taxon>Panicodae</taxon>
        <taxon>Paniceae</taxon>
        <taxon>Cenchrinae</taxon>
        <taxon>Setaria</taxon>
    </lineage>
</organism>
<reference evidence="1" key="2">
    <citation type="submission" date="2018-08" db="UniProtKB">
        <authorList>
            <consortium name="EnsemblPlants"/>
        </authorList>
    </citation>
    <scope>IDENTIFICATION</scope>
    <source>
        <strain evidence="1">Yugu1</strain>
    </source>
</reference>
<keyword evidence="2" id="KW-1185">Reference proteome</keyword>
<dbReference type="InParanoid" id="K3ZFP0"/>
<dbReference type="EnsemblPlants" id="KQL12770">
    <property type="protein sequence ID" value="KQL12770"/>
    <property type="gene ID" value="SETIT_025392mg"/>
</dbReference>
<dbReference type="Gramene" id="KQL12770">
    <property type="protein sequence ID" value="KQL12770"/>
    <property type="gene ID" value="SETIT_025392mg"/>
</dbReference>
<evidence type="ECO:0000313" key="1">
    <source>
        <dbReference type="EnsemblPlants" id="KQL12770"/>
    </source>
</evidence>
<dbReference type="Proteomes" id="UP000004995">
    <property type="component" value="Unassembled WGS sequence"/>
</dbReference>
<evidence type="ECO:0000313" key="2">
    <source>
        <dbReference type="Proteomes" id="UP000004995"/>
    </source>
</evidence>
<sequence>MRFENDGNLQTYPITRLHFKINQSSQTAVKHLFS</sequence>
<accession>K3ZFP0</accession>